<evidence type="ECO:0000313" key="3">
    <source>
        <dbReference type="Proteomes" id="UP001165122"/>
    </source>
</evidence>
<proteinExistence type="predicted"/>
<dbReference type="Gene3D" id="3.60.15.10">
    <property type="entry name" value="Ribonuclease Z/Hydroxyacylglutathione hydrolase-like"/>
    <property type="match status" value="1"/>
</dbReference>
<keyword evidence="3" id="KW-1185">Reference proteome</keyword>
<sequence length="515" mass="58237">MLSSFTLLSRRISPPSFCSALRSSPLARSPARTYVSLPSNLEQLWGAIVGGDTVKRAKVVRVKFAQRFKKSRTRQRLKTASTKLQKTHQTFREYKYSRSISLNLPISASLNPELGSGWFDSTGAPLVTKSKNGRYVIPWETEATKKSFYSFLGWQWERFWGTSEGKLIPGEGELKVVKPVLPEEIEGGYLTWLGHASAVFSVFGEDNKIVHILTDPHFTDRASPVKGVGPKRFRKCVGVEEGDEGLEEVGGRVDVVVISHDHFDHLDFGSLEALEKNNNKKIQYFVPLGIKALLTRSGIPSTRVTELGWWDSSTHLGIKITCTPAQHWSSRTPWDRNKRLWCGWVMQSPDDKNSSFYYTGDTGLPRGFPLFEMIGDRLGPFELCAIPIGAYKPRWFMASQHCDPSGAVRIHKAVRSRRTVAVHWGTFPLADEGWDEPRTDLDMACKDEGVCREEEFVTLGHGEGIGVREEEVEEDGVYDFLMGGEEEEEDFEELEELEELELREGEEEIRERQGI</sequence>
<dbReference type="SUPFAM" id="SSF56281">
    <property type="entry name" value="Metallo-hydrolase/oxidoreductase"/>
    <property type="match status" value="1"/>
</dbReference>
<comment type="caution">
    <text evidence="2">The sequence shown here is derived from an EMBL/GenBank/DDBJ whole genome shotgun (WGS) entry which is preliminary data.</text>
</comment>
<name>A0A9W7AFW4_9STRA</name>
<gene>
    <name evidence="2" type="ORF">TrLO_g9084</name>
</gene>
<feature type="domain" description="Metallo-beta-lactamase" evidence="1">
    <location>
        <begin position="252"/>
        <end position="424"/>
    </location>
</feature>
<accession>A0A9W7AFW4</accession>
<dbReference type="PANTHER" id="PTHR15032">
    <property type="entry name" value="N-ACYL-PHOSPHATIDYLETHANOLAMINE-HYDROLYZING PHOSPHOLIPASE D"/>
    <property type="match status" value="1"/>
</dbReference>
<dbReference type="Proteomes" id="UP001165122">
    <property type="component" value="Unassembled WGS sequence"/>
</dbReference>
<dbReference type="Pfam" id="PF12706">
    <property type="entry name" value="Lactamase_B_2"/>
    <property type="match status" value="1"/>
</dbReference>
<dbReference type="GO" id="GO:0005737">
    <property type="term" value="C:cytoplasm"/>
    <property type="evidence" value="ECO:0007669"/>
    <property type="project" value="TreeGrafter"/>
</dbReference>
<dbReference type="OrthoDB" id="332863at2759"/>
<reference evidence="3" key="1">
    <citation type="journal article" date="2023" name="Commun. Biol.">
        <title>Genome analysis of Parmales, the sister group of diatoms, reveals the evolutionary specialization of diatoms from phago-mixotrophs to photoautotrophs.</title>
        <authorList>
            <person name="Ban H."/>
            <person name="Sato S."/>
            <person name="Yoshikawa S."/>
            <person name="Yamada K."/>
            <person name="Nakamura Y."/>
            <person name="Ichinomiya M."/>
            <person name="Sato N."/>
            <person name="Blanc-Mathieu R."/>
            <person name="Endo H."/>
            <person name="Kuwata A."/>
            <person name="Ogata H."/>
        </authorList>
    </citation>
    <scope>NUCLEOTIDE SEQUENCE [LARGE SCALE GENOMIC DNA]</scope>
    <source>
        <strain evidence="3">NIES 3700</strain>
    </source>
</reference>
<protein>
    <recommendedName>
        <fullName evidence="1">Metallo-beta-lactamase domain-containing protein</fullName>
    </recommendedName>
</protein>
<dbReference type="InterPro" id="IPR036866">
    <property type="entry name" value="RibonucZ/Hydroxyglut_hydro"/>
</dbReference>
<evidence type="ECO:0000313" key="2">
    <source>
        <dbReference type="EMBL" id="GMH71532.1"/>
    </source>
</evidence>
<evidence type="ECO:0000259" key="1">
    <source>
        <dbReference type="Pfam" id="PF12706"/>
    </source>
</evidence>
<dbReference type="EMBL" id="BRXW01000640">
    <property type="protein sequence ID" value="GMH71532.1"/>
    <property type="molecule type" value="Genomic_DNA"/>
</dbReference>
<organism evidence="2 3">
    <name type="scientific">Triparma laevis f. longispina</name>
    <dbReference type="NCBI Taxonomy" id="1714387"/>
    <lineage>
        <taxon>Eukaryota</taxon>
        <taxon>Sar</taxon>
        <taxon>Stramenopiles</taxon>
        <taxon>Ochrophyta</taxon>
        <taxon>Bolidophyceae</taxon>
        <taxon>Parmales</taxon>
        <taxon>Triparmaceae</taxon>
        <taxon>Triparma</taxon>
    </lineage>
</organism>
<dbReference type="AlphaFoldDB" id="A0A9W7AFW4"/>
<dbReference type="PANTHER" id="PTHR15032:SF4">
    <property type="entry name" value="N-ACYL-PHOSPHATIDYLETHANOLAMINE-HYDROLYZING PHOSPHOLIPASE D"/>
    <property type="match status" value="1"/>
</dbReference>
<dbReference type="InterPro" id="IPR001279">
    <property type="entry name" value="Metallo-B-lactamas"/>
</dbReference>